<name>A0A0J7K1L2_LASNI</name>
<evidence type="ECO:0000313" key="1">
    <source>
        <dbReference type="EMBL" id="KMQ84343.1"/>
    </source>
</evidence>
<keyword evidence="2" id="KW-1185">Reference proteome</keyword>
<gene>
    <name evidence="1" type="ORF">RF55_17927</name>
</gene>
<proteinExistence type="predicted"/>
<dbReference type="Proteomes" id="UP000036403">
    <property type="component" value="Unassembled WGS sequence"/>
</dbReference>
<organism evidence="1 2">
    <name type="scientific">Lasius niger</name>
    <name type="common">Black garden ant</name>
    <dbReference type="NCBI Taxonomy" id="67767"/>
    <lineage>
        <taxon>Eukaryota</taxon>
        <taxon>Metazoa</taxon>
        <taxon>Ecdysozoa</taxon>
        <taxon>Arthropoda</taxon>
        <taxon>Hexapoda</taxon>
        <taxon>Insecta</taxon>
        <taxon>Pterygota</taxon>
        <taxon>Neoptera</taxon>
        <taxon>Endopterygota</taxon>
        <taxon>Hymenoptera</taxon>
        <taxon>Apocrita</taxon>
        <taxon>Aculeata</taxon>
        <taxon>Formicoidea</taxon>
        <taxon>Formicidae</taxon>
        <taxon>Formicinae</taxon>
        <taxon>Lasius</taxon>
        <taxon>Lasius</taxon>
    </lineage>
</organism>
<dbReference type="EMBL" id="LBMM01016680">
    <property type="protein sequence ID" value="KMQ84343.1"/>
    <property type="molecule type" value="Genomic_DNA"/>
</dbReference>
<accession>A0A0J7K1L2</accession>
<reference evidence="1 2" key="1">
    <citation type="submission" date="2015-04" db="EMBL/GenBank/DDBJ databases">
        <title>Lasius niger genome sequencing.</title>
        <authorList>
            <person name="Konorov E.A."/>
            <person name="Nikitin M.A."/>
            <person name="Kirill M.V."/>
            <person name="Chang P."/>
        </authorList>
    </citation>
    <scope>NUCLEOTIDE SEQUENCE [LARGE SCALE GENOMIC DNA]</scope>
    <source>
        <tissue evidence="1">Whole</tissue>
    </source>
</reference>
<comment type="caution">
    <text evidence="1">The sequence shown here is derived from an EMBL/GenBank/DDBJ whole genome shotgun (WGS) entry which is preliminary data.</text>
</comment>
<sequence>MAIADKVALDNNRDGAAWSPLGLWHPRPPGVERWAMGPDAQVSCGKKGNKNVSMFLRLNGYSGSRSDVIGGDKKRTIKHLCTVRTFMLRATSKERVVNDDRRLHKKNILLMKEDEITSA</sequence>
<protein>
    <submittedName>
        <fullName evidence="1">Uncharacterized protein</fullName>
    </submittedName>
</protein>
<evidence type="ECO:0000313" key="2">
    <source>
        <dbReference type="Proteomes" id="UP000036403"/>
    </source>
</evidence>
<dbReference type="PaxDb" id="67767-A0A0J7K1L2"/>
<dbReference type="AlphaFoldDB" id="A0A0J7K1L2"/>